<dbReference type="InterPro" id="IPR051783">
    <property type="entry name" value="NAD(P)-dependent_oxidoreduct"/>
</dbReference>
<evidence type="ECO:0000313" key="3">
    <source>
        <dbReference type="Proteomes" id="UP000184520"/>
    </source>
</evidence>
<feature type="domain" description="NAD-dependent epimerase/dehydratase" evidence="1">
    <location>
        <begin position="82"/>
        <end position="200"/>
    </location>
</feature>
<proteinExistence type="predicted"/>
<evidence type="ECO:0000313" key="2">
    <source>
        <dbReference type="EMBL" id="SHH30349.1"/>
    </source>
</evidence>
<dbReference type="InterPro" id="IPR036291">
    <property type="entry name" value="NAD(P)-bd_dom_sf"/>
</dbReference>
<organism evidence="2 3">
    <name type="scientific">Marisediminitalea aggregata</name>
    <dbReference type="NCBI Taxonomy" id="634436"/>
    <lineage>
        <taxon>Bacteria</taxon>
        <taxon>Pseudomonadati</taxon>
        <taxon>Pseudomonadota</taxon>
        <taxon>Gammaproteobacteria</taxon>
        <taxon>Alteromonadales</taxon>
        <taxon>Alteromonadaceae</taxon>
        <taxon>Marisediminitalea</taxon>
    </lineage>
</organism>
<sequence length="271" mass="29515">MQNKLLLCGCGWLGGYVAERFKSDFAITGTTRSESKAQQLASQGIQPLLFGLGQPLDALIEAANNSVVILNIPPGRRNPDLTDFTHSMYELITALFTRATPALVVFISTTSVYGDSEGVITESSPVAPVTASGKAHVGIEQHLLDTAPHNSYVLRLAGLVGPDRHPVNTLAGRTLSGADQVVNLVHIEDVLRTIEALIKQQPNKRILHLCSNDHPKRGLYYPEMAKRRELAPIHFSEQPNEHNAGEGKHIDASATLAELSLRLSYPSPWDM</sequence>
<dbReference type="AlphaFoldDB" id="A0A1M5RVZ0"/>
<evidence type="ECO:0000259" key="1">
    <source>
        <dbReference type="Pfam" id="PF01370"/>
    </source>
</evidence>
<protein>
    <submittedName>
        <fullName evidence="2">Nucleoside-diphosphate-sugar epimerase</fullName>
    </submittedName>
</protein>
<dbReference type="SUPFAM" id="SSF51735">
    <property type="entry name" value="NAD(P)-binding Rossmann-fold domains"/>
    <property type="match status" value="1"/>
</dbReference>
<dbReference type="OrthoDB" id="751203at2"/>
<dbReference type="PANTHER" id="PTHR48079">
    <property type="entry name" value="PROTEIN YEEZ"/>
    <property type="match status" value="1"/>
</dbReference>
<dbReference type="GO" id="GO:0004029">
    <property type="term" value="F:aldehyde dehydrogenase (NAD+) activity"/>
    <property type="evidence" value="ECO:0007669"/>
    <property type="project" value="TreeGrafter"/>
</dbReference>
<name>A0A1M5RVZ0_9ALTE</name>
<keyword evidence="3" id="KW-1185">Reference proteome</keyword>
<dbReference type="GO" id="GO:0005737">
    <property type="term" value="C:cytoplasm"/>
    <property type="evidence" value="ECO:0007669"/>
    <property type="project" value="TreeGrafter"/>
</dbReference>
<gene>
    <name evidence="2" type="ORF">SAMN05216361_4256</name>
</gene>
<dbReference type="Pfam" id="PF01370">
    <property type="entry name" value="Epimerase"/>
    <property type="match status" value="1"/>
</dbReference>
<accession>A0A1M5RVZ0</accession>
<dbReference type="InterPro" id="IPR001509">
    <property type="entry name" value="Epimerase_deHydtase"/>
</dbReference>
<dbReference type="STRING" id="634436.SAMN05216361_4256"/>
<dbReference type="Gene3D" id="3.40.50.720">
    <property type="entry name" value="NAD(P)-binding Rossmann-like Domain"/>
    <property type="match status" value="1"/>
</dbReference>
<dbReference type="EMBL" id="FQWD01000008">
    <property type="protein sequence ID" value="SHH30349.1"/>
    <property type="molecule type" value="Genomic_DNA"/>
</dbReference>
<dbReference type="RefSeq" id="WP_073325189.1">
    <property type="nucleotide sequence ID" value="NZ_FQWD01000008.1"/>
</dbReference>
<dbReference type="PANTHER" id="PTHR48079:SF6">
    <property type="entry name" value="NAD(P)-BINDING DOMAIN-CONTAINING PROTEIN-RELATED"/>
    <property type="match status" value="1"/>
</dbReference>
<reference evidence="3" key="1">
    <citation type="submission" date="2016-11" db="EMBL/GenBank/DDBJ databases">
        <authorList>
            <person name="Varghese N."/>
            <person name="Submissions S."/>
        </authorList>
    </citation>
    <scope>NUCLEOTIDE SEQUENCE [LARGE SCALE GENOMIC DNA]</scope>
    <source>
        <strain evidence="3">CGMCC 1.8995</strain>
    </source>
</reference>
<dbReference type="Proteomes" id="UP000184520">
    <property type="component" value="Unassembled WGS sequence"/>
</dbReference>